<feature type="region of interest" description="Disordered" evidence="2">
    <location>
        <begin position="331"/>
        <end position="436"/>
    </location>
</feature>
<reference evidence="4 5" key="1">
    <citation type="submission" date="2016-12" db="EMBL/GenBank/DDBJ databases">
        <title>Genomic comparison of strains in the 'Actinomyces naeslundii' group.</title>
        <authorList>
            <person name="Mughal S.R."/>
            <person name="Do T."/>
            <person name="Gilbert S.C."/>
            <person name="Witherden E.A."/>
            <person name="Didelot X."/>
            <person name="Beighton D."/>
        </authorList>
    </citation>
    <scope>NUCLEOTIDE SEQUENCE [LARGE SCALE GENOMIC DNA]</scope>
    <source>
        <strain evidence="4 5">NCTC 10301</strain>
    </source>
</reference>
<evidence type="ECO:0000313" key="5">
    <source>
        <dbReference type="Proteomes" id="UP000187035"/>
    </source>
</evidence>
<dbReference type="EMBL" id="MSRR01000016">
    <property type="protein sequence ID" value="OMG35339.1"/>
    <property type="molecule type" value="Genomic_DNA"/>
</dbReference>
<gene>
    <name evidence="4" type="ORF">BKH33_08275</name>
</gene>
<feature type="region of interest" description="Disordered" evidence="2">
    <location>
        <begin position="290"/>
        <end position="313"/>
    </location>
</feature>
<dbReference type="RefSeq" id="WP_003780469.1">
    <property type="nucleotide sequence ID" value="NZ_CAUVQY010000008.1"/>
</dbReference>
<dbReference type="GeneID" id="64256906"/>
<dbReference type="InterPro" id="IPR050710">
    <property type="entry name" value="Band7/mec-2_domain"/>
</dbReference>
<dbReference type="FunFam" id="3.30.479.30:FF:000004">
    <property type="entry name" value="Putative membrane protease family, stomatin"/>
    <property type="match status" value="1"/>
</dbReference>
<evidence type="ECO:0000256" key="1">
    <source>
        <dbReference type="ARBA" id="ARBA00008164"/>
    </source>
</evidence>
<dbReference type="GO" id="GO:0098552">
    <property type="term" value="C:side of membrane"/>
    <property type="evidence" value="ECO:0007669"/>
    <property type="project" value="UniProtKB-ARBA"/>
</dbReference>
<dbReference type="Pfam" id="PF01145">
    <property type="entry name" value="Band_7"/>
    <property type="match status" value="1"/>
</dbReference>
<dbReference type="Gene3D" id="3.30.479.30">
    <property type="entry name" value="Band 7 domain"/>
    <property type="match status" value="1"/>
</dbReference>
<dbReference type="InterPro" id="IPR001107">
    <property type="entry name" value="Band_7"/>
</dbReference>
<dbReference type="InterPro" id="IPR036013">
    <property type="entry name" value="Band_7/SPFH_dom_sf"/>
</dbReference>
<dbReference type="AlphaFoldDB" id="A0A854D9X7"/>
<dbReference type="Proteomes" id="UP000187035">
    <property type="component" value="Unassembled WGS sequence"/>
</dbReference>
<evidence type="ECO:0000259" key="3">
    <source>
        <dbReference type="SMART" id="SM00244"/>
    </source>
</evidence>
<comment type="similarity">
    <text evidence="1">Belongs to the band 7/mec-2 family.</text>
</comment>
<dbReference type="PRINTS" id="PR00721">
    <property type="entry name" value="STOMATIN"/>
</dbReference>
<feature type="compositionally biased region" description="Gly residues" evidence="2">
    <location>
        <begin position="290"/>
        <end position="299"/>
    </location>
</feature>
<accession>A0A854D9X7</accession>
<name>A0A854D9X7_ACTNA</name>
<dbReference type="PANTHER" id="PTHR43327:SF10">
    <property type="entry name" value="STOMATIN-LIKE PROTEIN 2, MITOCHONDRIAL"/>
    <property type="match status" value="1"/>
</dbReference>
<proteinExistence type="inferred from homology"/>
<organism evidence="4 5">
    <name type="scientific">Actinomyces naeslundii</name>
    <dbReference type="NCBI Taxonomy" id="1655"/>
    <lineage>
        <taxon>Bacteria</taxon>
        <taxon>Bacillati</taxon>
        <taxon>Actinomycetota</taxon>
        <taxon>Actinomycetes</taxon>
        <taxon>Actinomycetales</taxon>
        <taxon>Actinomycetaceae</taxon>
        <taxon>Actinomyces</taxon>
    </lineage>
</organism>
<feature type="domain" description="Band 7" evidence="3">
    <location>
        <begin position="21"/>
        <end position="179"/>
    </location>
</feature>
<dbReference type="InterPro" id="IPR001972">
    <property type="entry name" value="Stomatin_HflK_fam"/>
</dbReference>
<dbReference type="SMART" id="SM00244">
    <property type="entry name" value="PHB"/>
    <property type="match status" value="1"/>
</dbReference>
<dbReference type="PANTHER" id="PTHR43327">
    <property type="entry name" value="STOMATIN-LIKE PROTEIN 2, MITOCHONDRIAL"/>
    <property type="match status" value="1"/>
</dbReference>
<protein>
    <submittedName>
        <fullName evidence="4">Paraslipin</fullName>
    </submittedName>
</protein>
<dbReference type="SUPFAM" id="SSF117892">
    <property type="entry name" value="Band 7/SPFH domain"/>
    <property type="match status" value="1"/>
</dbReference>
<dbReference type="GO" id="GO:0005886">
    <property type="term" value="C:plasma membrane"/>
    <property type="evidence" value="ECO:0007669"/>
    <property type="project" value="UniProtKB-ARBA"/>
</dbReference>
<sequence length="436" mass="45572">MPVISIILLLLAVLVIIAIFRAVRIVKQSTAIIVERLGRFQAAYTAGLHFLVPFVDRVRNVMDLREQVVSFPPQPVITSDNLVVSIDSVVYYQITDPTRATYEISNYLQAIEQLTVTTLRNVVGSMDLEQTLTSRDQINGQLRGVLDQATGRWGIRVNSVELKSIDPPASIQGSMEQQMRAERDRRAAILTAEGVKQSQILTAEGDKQSAILRAEGQAQSAILKAQGESRAILQVFDAIHRGNADSKLLAYQYLQTLPKIANGSSSKMWIVPTEFTAALDGIAGALGGGKDGGPGGGLSGSDDDADSGAGVDLSGSELDLGIASDLASTSLQAPEEALAQARGEVESASQEASEEPVPKGSAAPKAPADEADGGPTVTVPTSDGVEEAHSAHGSHTAAPGEHPGQPGTVPPRGGYGIQAQPGYGTPPGAPQGPHGA</sequence>
<dbReference type="CDD" id="cd08829">
    <property type="entry name" value="SPFH_paraslipin"/>
    <property type="match status" value="1"/>
</dbReference>
<evidence type="ECO:0000256" key="2">
    <source>
        <dbReference type="SAM" id="MobiDB-lite"/>
    </source>
</evidence>
<evidence type="ECO:0000313" key="4">
    <source>
        <dbReference type="EMBL" id="OMG35339.1"/>
    </source>
</evidence>
<comment type="caution">
    <text evidence="4">The sequence shown here is derived from an EMBL/GenBank/DDBJ whole genome shotgun (WGS) entry which is preliminary data.</text>
</comment>